<proteinExistence type="predicted"/>
<gene>
    <name evidence="1" type="ORF">ASZ90_005332</name>
</gene>
<accession>A0A0W8FVA3</accession>
<comment type="caution">
    <text evidence="1">The sequence shown here is derived from an EMBL/GenBank/DDBJ whole genome shotgun (WGS) entry which is preliminary data.</text>
</comment>
<evidence type="ECO:0000313" key="1">
    <source>
        <dbReference type="EMBL" id="KUG24859.1"/>
    </source>
</evidence>
<reference evidence="1" key="1">
    <citation type="journal article" date="2015" name="Proc. Natl. Acad. Sci. U.S.A.">
        <title>Networks of energetic and metabolic interactions define dynamics in microbial communities.</title>
        <authorList>
            <person name="Embree M."/>
            <person name="Liu J.K."/>
            <person name="Al-Bassam M.M."/>
            <person name="Zengler K."/>
        </authorList>
    </citation>
    <scope>NUCLEOTIDE SEQUENCE</scope>
</reference>
<sequence>MNCPYCKSELKEGTTALTFQMGEGKIIVVKDVPALICEQCGEESINLENSKVVEQQVQKAIADGITMGFIEYNHAA</sequence>
<dbReference type="NCBIfam" id="TIGR03831">
    <property type="entry name" value="YgiT_finger"/>
    <property type="match status" value="1"/>
</dbReference>
<dbReference type="EMBL" id="LNQE01000809">
    <property type="protein sequence ID" value="KUG24859.1"/>
    <property type="molecule type" value="Genomic_DNA"/>
</dbReference>
<dbReference type="Gene3D" id="3.10.20.860">
    <property type="match status" value="1"/>
</dbReference>
<name>A0A0W8FVA3_9ZZZZ</name>
<dbReference type="AlphaFoldDB" id="A0A0W8FVA3"/>
<evidence type="ECO:0008006" key="2">
    <source>
        <dbReference type="Google" id="ProtNLM"/>
    </source>
</evidence>
<organism evidence="1">
    <name type="scientific">hydrocarbon metagenome</name>
    <dbReference type="NCBI Taxonomy" id="938273"/>
    <lineage>
        <taxon>unclassified sequences</taxon>
        <taxon>metagenomes</taxon>
        <taxon>ecological metagenomes</taxon>
    </lineage>
</organism>
<dbReference type="InterPro" id="IPR022453">
    <property type="entry name" value="Znf_MqsA-type"/>
</dbReference>
<dbReference type="CDD" id="cd12870">
    <property type="entry name" value="MqsA"/>
    <property type="match status" value="1"/>
</dbReference>
<protein>
    <recommendedName>
        <fullName evidence="2">Type II toxin-antitoxin system MqsA family antitoxin</fullName>
    </recommendedName>
</protein>